<dbReference type="Pfam" id="PF06537">
    <property type="entry name" value="DHOR"/>
    <property type="match status" value="1"/>
</dbReference>
<dbReference type="InterPro" id="IPR008979">
    <property type="entry name" value="Galactose-bd-like_sf"/>
</dbReference>
<dbReference type="PROSITE" id="PS51007">
    <property type="entry name" value="CYTC"/>
    <property type="match status" value="1"/>
</dbReference>
<keyword evidence="3 4" id="KW-0408">Iron</keyword>
<reference evidence="8 9" key="1">
    <citation type="submission" date="2020-01" db="EMBL/GenBank/DDBJ databases">
        <title>The possibility of degradation of plastic by Microbulbifer hydrolyticus IRE-31.</title>
        <authorList>
            <person name="Liu L."/>
        </authorList>
    </citation>
    <scope>NUCLEOTIDE SEQUENCE [LARGE SCALE GENOMIC DNA]</scope>
    <source>
        <strain evidence="8 9">IRE-31</strain>
    </source>
</reference>
<dbReference type="SUPFAM" id="SSF49785">
    <property type="entry name" value="Galactose-binding domain-like"/>
    <property type="match status" value="2"/>
</dbReference>
<evidence type="ECO:0000256" key="5">
    <source>
        <dbReference type="SAM" id="SignalP"/>
    </source>
</evidence>
<dbReference type="Pfam" id="PF00754">
    <property type="entry name" value="F5_F8_type_C"/>
    <property type="match status" value="1"/>
</dbReference>
<feature type="domain" description="F5/8 type C" evidence="6">
    <location>
        <begin position="29"/>
        <end position="142"/>
    </location>
</feature>
<proteinExistence type="predicted"/>
<evidence type="ECO:0000256" key="4">
    <source>
        <dbReference type="PROSITE-ProRule" id="PRU00433"/>
    </source>
</evidence>
<dbReference type="Gene3D" id="2.60.120.260">
    <property type="entry name" value="Galactose-binding domain-like"/>
    <property type="match status" value="2"/>
</dbReference>
<feature type="signal peptide" evidence="5">
    <location>
        <begin position="1"/>
        <end position="35"/>
    </location>
</feature>
<dbReference type="InterPro" id="IPR051395">
    <property type="entry name" value="Cytochrome_c_Peroxidase/MauG"/>
</dbReference>
<dbReference type="PANTHER" id="PTHR30600">
    <property type="entry name" value="CYTOCHROME C PEROXIDASE-RELATED"/>
    <property type="match status" value="1"/>
</dbReference>
<keyword evidence="9" id="KW-1185">Reference proteome</keyword>
<feature type="chain" id="PRO_5047191387" evidence="5">
    <location>
        <begin position="36"/>
        <end position="1020"/>
    </location>
</feature>
<dbReference type="EMBL" id="CP047491">
    <property type="protein sequence ID" value="QHQ38640.1"/>
    <property type="molecule type" value="Genomic_DNA"/>
</dbReference>
<dbReference type="PANTHER" id="PTHR30600:SF4">
    <property type="entry name" value="CYTOCHROME C DOMAIN-CONTAINING PROTEIN"/>
    <property type="match status" value="1"/>
</dbReference>
<name>A0ABX6IXC0_9GAMM</name>
<keyword evidence="1 4" id="KW-0349">Heme</keyword>
<dbReference type="PROSITE" id="PS50022">
    <property type="entry name" value="FA58C_3"/>
    <property type="match status" value="2"/>
</dbReference>
<evidence type="ECO:0000259" key="7">
    <source>
        <dbReference type="PROSITE" id="PS51007"/>
    </source>
</evidence>
<evidence type="ECO:0000313" key="8">
    <source>
        <dbReference type="EMBL" id="QHQ38640.1"/>
    </source>
</evidence>
<evidence type="ECO:0000256" key="1">
    <source>
        <dbReference type="ARBA" id="ARBA00022617"/>
    </source>
</evidence>
<evidence type="ECO:0000313" key="9">
    <source>
        <dbReference type="Proteomes" id="UP000464675"/>
    </source>
</evidence>
<keyword evidence="5" id="KW-0732">Signal</keyword>
<dbReference type="InterPro" id="IPR009056">
    <property type="entry name" value="Cyt_c-like_dom"/>
</dbReference>
<evidence type="ECO:0000259" key="6">
    <source>
        <dbReference type="PROSITE" id="PS50022"/>
    </source>
</evidence>
<evidence type="ECO:0000256" key="3">
    <source>
        <dbReference type="ARBA" id="ARBA00023004"/>
    </source>
</evidence>
<dbReference type="InterPro" id="IPR010538">
    <property type="entry name" value="DHOR"/>
</dbReference>
<dbReference type="Proteomes" id="UP000464675">
    <property type="component" value="Chromosome"/>
</dbReference>
<dbReference type="Pfam" id="PF22633">
    <property type="entry name" value="F5_F8_type_C_2"/>
    <property type="match status" value="1"/>
</dbReference>
<sequence>MMSKTKSMRHLQGALAGRLVAVASLLCVCSWPVLAAENLALNKTALASSEIQSASFAFDGNQNTRWESAHQVDPSSLTVDLLDTFQLESVTIHWEAANAAEYIIEGSSNGVNWTQIASYSGGVFGNRTDVLPLSGNYRFVRMNALQRSAGNNWGYSIWEMEVQGTEVVSEPPPAPEDNLALLGTASASSGNASQAIDDNGGTRWESDHGVDPSWIAVDLGANYALSQVVLDWEAANAKRYDLQGSVDGVNWHTLQTVTDGQFGSRSDTLNISGSYRYVRMLGSERSDGNQWGYSIWEFQVYASSGEIDPPPDVDPPADLPPPDFSNLSYDTLFDVVYSPETAQEWYVKPDGTIVTIASGRARSRHESEDIFYIFPTHYFEHRTFEIEIHDHTPAGENLLEVFYHPEYANYVPPGCRSSYSNVWRADFNNNAGMDEKLQQAAPDGTGERWVCRIQRDAHNGDDGVMRVGEWMEFELQQFLGRFEGDPNVRGQAVYYTDTYRIKLGQPGLFMVRDEALDAQLRSGGRASAPYVRAGDAVPAAEVISVNADSTVTYKVASNGKWTQKDNPTGEVVTYPILDGIDVYDNYVVGSGVADWTTFMREGLNTQWETHNAFMQGRRVFHTRFDTGIHEEAGNPDFPELASMANGLLVKNSCFGCHINNGRGLAPRDNQPLDTLVTKVSSGYFDALGQPEAHSYYGRVLQGTSLNAAIPAEATVVVNYTAKNGTFGDGTPFLLREPHYTVDRLDDAGGATPFISPRMPQNITGLGLLEAVPESVILAWQDPDDSNNDGISGRANIVNSPSAGEQQIGRFGWKATSSSLRDFAAEALSTDIGVTTSVLPNPACGRQQTACQQNAGQGAELSDLRLDELVVYLQALGAPSRRPDEVNQPAVIAGEQHFNNLGCASCHRPSMETGHRHDLAELRGNTIRPYTDLLLHDMGDDLADSLTASPALNREWRTPPLWGLGMLEAVSGHTSLLHDGRARSIEEAILWHGGEAENSQAGYRALGAGQRGELIAFLRSL</sequence>
<organism evidence="8 9">
    <name type="scientific">Microbulbifer hydrolyticus</name>
    <dbReference type="NCBI Taxonomy" id="48074"/>
    <lineage>
        <taxon>Bacteria</taxon>
        <taxon>Pseudomonadati</taxon>
        <taxon>Pseudomonadota</taxon>
        <taxon>Gammaproteobacteria</taxon>
        <taxon>Cellvibrionales</taxon>
        <taxon>Microbulbiferaceae</taxon>
        <taxon>Microbulbifer</taxon>
    </lineage>
</organism>
<dbReference type="Gene3D" id="1.10.760.10">
    <property type="entry name" value="Cytochrome c-like domain"/>
    <property type="match status" value="1"/>
</dbReference>
<protein>
    <submittedName>
        <fullName evidence="8">GTP-binding protein TypA</fullName>
    </submittedName>
</protein>
<gene>
    <name evidence="8" type="ORF">GTQ55_06310</name>
</gene>
<feature type="domain" description="F5/8 type C" evidence="6">
    <location>
        <begin position="162"/>
        <end position="303"/>
    </location>
</feature>
<accession>A0ABX6IXC0</accession>
<evidence type="ECO:0000256" key="2">
    <source>
        <dbReference type="ARBA" id="ARBA00022723"/>
    </source>
</evidence>
<dbReference type="RefSeq" id="WP_161857970.1">
    <property type="nucleotide sequence ID" value="NZ_JACHHR010000006.1"/>
</dbReference>
<dbReference type="InterPro" id="IPR036909">
    <property type="entry name" value="Cyt_c-like_dom_sf"/>
</dbReference>
<dbReference type="SUPFAM" id="SSF46626">
    <property type="entry name" value="Cytochrome c"/>
    <property type="match status" value="1"/>
</dbReference>
<dbReference type="InterPro" id="IPR000421">
    <property type="entry name" value="FA58C"/>
</dbReference>
<feature type="domain" description="Cytochrome c" evidence="7">
    <location>
        <begin position="888"/>
        <end position="1020"/>
    </location>
</feature>
<keyword evidence="2 4" id="KW-0479">Metal-binding</keyword>